<organism evidence="2 3">
    <name type="scientific">Chryseomicrobium excrementi</name>
    <dbReference type="NCBI Taxonomy" id="2041346"/>
    <lineage>
        <taxon>Bacteria</taxon>
        <taxon>Bacillati</taxon>
        <taxon>Bacillota</taxon>
        <taxon>Bacilli</taxon>
        <taxon>Bacillales</taxon>
        <taxon>Caryophanaceae</taxon>
        <taxon>Chryseomicrobium</taxon>
    </lineage>
</organism>
<evidence type="ECO:0000313" key="2">
    <source>
        <dbReference type="EMBL" id="PJK16590.1"/>
    </source>
</evidence>
<keyword evidence="1" id="KW-0472">Membrane</keyword>
<feature type="transmembrane region" description="Helical" evidence="1">
    <location>
        <begin position="66"/>
        <end position="85"/>
    </location>
</feature>
<proteinExistence type="predicted"/>
<keyword evidence="1" id="KW-1133">Transmembrane helix</keyword>
<comment type="caution">
    <text evidence="2">The sequence shown here is derived from an EMBL/GenBank/DDBJ whole genome shotgun (WGS) entry which is preliminary data.</text>
</comment>
<accession>A0A2M9EZF7</accession>
<evidence type="ECO:0000313" key="3">
    <source>
        <dbReference type="Proteomes" id="UP000228680"/>
    </source>
</evidence>
<reference evidence="2 3" key="1">
    <citation type="submission" date="2017-10" db="EMBL/GenBank/DDBJ databases">
        <title>Draft genome of Chryseomicrobium casticus sp. nov.</title>
        <authorList>
            <person name="Chakraborty R."/>
            <person name="Saha T."/>
        </authorList>
    </citation>
    <scope>NUCLEOTIDE SEQUENCE [LARGE SCALE GENOMIC DNA]</scope>
    <source>
        <strain evidence="2 3">ET03</strain>
    </source>
</reference>
<gene>
    <name evidence="2" type="ORF">CQS04_05385</name>
</gene>
<keyword evidence="1" id="KW-0812">Transmembrane</keyword>
<dbReference type="Proteomes" id="UP000228680">
    <property type="component" value="Unassembled WGS sequence"/>
</dbReference>
<dbReference type="RefSeq" id="WP_100353155.1">
    <property type="nucleotide sequence ID" value="NZ_PCGR01000002.1"/>
</dbReference>
<name>A0A2M9EZF7_9BACL</name>
<keyword evidence="3" id="KW-1185">Reference proteome</keyword>
<dbReference type="EMBL" id="PCGR01000002">
    <property type="protein sequence ID" value="PJK16590.1"/>
    <property type="molecule type" value="Genomic_DNA"/>
</dbReference>
<protein>
    <submittedName>
        <fullName evidence="2">Uncharacterized protein</fullName>
    </submittedName>
</protein>
<dbReference type="AlphaFoldDB" id="A0A2M9EZF7"/>
<sequence length="87" mass="9938">MQMIEERPRPYSKIANIIFFIGFAVGIFAVVTADLMFLFYMAIIQSIASFFRGIGSWQVGERKFAVMEIGAFVTMMIVLLVYILTKQ</sequence>
<evidence type="ECO:0000256" key="1">
    <source>
        <dbReference type="SAM" id="Phobius"/>
    </source>
</evidence>